<feature type="region of interest" description="Disordered" evidence="2">
    <location>
        <begin position="185"/>
        <end position="205"/>
    </location>
</feature>
<sequence length="205" mass="23486">MLEQDLIHSDLAHQSERYLHAIATNSGNDISPFDNQIEQKQSNRIHQLERALEQSLTYLAELRRKLKTQALLEAQLAAVEEIANLQKQVISKLQQQQSQVQLQQEKSHQTLQQTAILQEQIIQQSQQVGEYVAAVHYWKEQYLASVTLALELKEVIERLLPDRLFELNHLLTTVQSITQKTQEVASTLPTPAKHASKVDLPPFLK</sequence>
<dbReference type="Proteomes" id="UP000185984">
    <property type="component" value="Unassembled WGS sequence"/>
</dbReference>
<name>A0A1U7HMB8_9CHRO</name>
<keyword evidence="1" id="KW-0175">Coiled coil</keyword>
<gene>
    <name evidence="3" type="ORF">NIES1031_15600</name>
</gene>
<dbReference type="EMBL" id="MRCC01000012">
    <property type="protein sequence ID" value="OKH24717.1"/>
    <property type="molecule type" value="Genomic_DNA"/>
</dbReference>
<proteinExistence type="predicted"/>
<feature type="coiled-coil region" evidence="1">
    <location>
        <begin position="45"/>
        <end position="96"/>
    </location>
</feature>
<evidence type="ECO:0000313" key="3">
    <source>
        <dbReference type="EMBL" id="OKH24717.1"/>
    </source>
</evidence>
<organism evidence="3 4">
    <name type="scientific">Chroogloeocystis siderophila 5.2 s.c.1</name>
    <dbReference type="NCBI Taxonomy" id="247279"/>
    <lineage>
        <taxon>Bacteria</taxon>
        <taxon>Bacillati</taxon>
        <taxon>Cyanobacteriota</taxon>
        <taxon>Cyanophyceae</taxon>
        <taxon>Oscillatoriophycideae</taxon>
        <taxon>Chroococcales</taxon>
        <taxon>Chroococcaceae</taxon>
        <taxon>Chroogloeocystis</taxon>
    </lineage>
</organism>
<keyword evidence="4" id="KW-1185">Reference proteome</keyword>
<protein>
    <submittedName>
        <fullName evidence="3">Uncharacterized protein</fullName>
    </submittedName>
</protein>
<comment type="caution">
    <text evidence="3">The sequence shown here is derived from an EMBL/GenBank/DDBJ whole genome shotgun (WGS) entry which is preliminary data.</text>
</comment>
<accession>A0A1U7HMB8</accession>
<evidence type="ECO:0000256" key="2">
    <source>
        <dbReference type="SAM" id="MobiDB-lite"/>
    </source>
</evidence>
<evidence type="ECO:0000256" key="1">
    <source>
        <dbReference type="SAM" id="Coils"/>
    </source>
</evidence>
<reference evidence="3 4" key="1">
    <citation type="submission" date="2016-11" db="EMBL/GenBank/DDBJ databases">
        <title>Draft Genome Sequences of Nine Cyanobacterial Strains from Diverse Habitats.</title>
        <authorList>
            <person name="Zhu T."/>
            <person name="Hou S."/>
            <person name="Lu X."/>
            <person name="Hess W.R."/>
        </authorList>
    </citation>
    <scope>NUCLEOTIDE SEQUENCE [LARGE SCALE GENOMIC DNA]</scope>
    <source>
        <strain evidence="3 4">5.2 s.c.1</strain>
    </source>
</reference>
<dbReference type="AlphaFoldDB" id="A0A1U7HMB8"/>
<evidence type="ECO:0000313" key="4">
    <source>
        <dbReference type="Proteomes" id="UP000185984"/>
    </source>
</evidence>
<dbReference type="STRING" id="247279.NIES1031_15600"/>